<name>H2J608_MARPK</name>
<dbReference type="STRING" id="443254.Marpi_0630"/>
<dbReference type="HOGENOM" id="CLU_007383_6_0_0"/>
<evidence type="ECO:0000313" key="2">
    <source>
        <dbReference type="EMBL" id="AEX85069.1"/>
    </source>
</evidence>
<evidence type="ECO:0000313" key="3">
    <source>
        <dbReference type="Proteomes" id="UP000007161"/>
    </source>
</evidence>
<feature type="domain" description="NAD-dependent epimerase/dehydratase" evidence="1">
    <location>
        <begin position="2"/>
        <end position="219"/>
    </location>
</feature>
<dbReference type="EMBL" id="CP003257">
    <property type="protein sequence ID" value="AEX85069.1"/>
    <property type="molecule type" value="Genomic_DNA"/>
</dbReference>
<accession>H2J608</accession>
<dbReference type="KEGG" id="mpz:Marpi_0630"/>
<dbReference type="SUPFAM" id="SSF51735">
    <property type="entry name" value="NAD(P)-binding Rossmann-fold domains"/>
    <property type="match status" value="1"/>
</dbReference>
<organism evidence="2 3">
    <name type="scientific">Marinitoga piezophila (strain DSM 14283 / JCM 11233 / KA3)</name>
    <dbReference type="NCBI Taxonomy" id="443254"/>
    <lineage>
        <taxon>Bacteria</taxon>
        <taxon>Thermotogati</taxon>
        <taxon>Thermotogota</taxon>
        <taxon>Thermotogae</taxon>
        <taxon>Petrotogales</taxon>
        <taxon>Petrotogaceae</taxon>
        <taxon>Marinitoga</taxon>
    </lineage>
</organism>
<dbReference type="InterPro" id="IPR036291">
    <property type="entry name" value="NAD(P)-bd_dom_sf"/>
</dbReference>
<dbReference type="AlphaFoldDB" id="H2J608"/>
<dbReference type="Proteomes" id="UP000007161">
    <property type="component" value="Chromosome"/>
</dbReference>
<protein>
    <submittedName>
        <fullName evidence="2">Nucleoside-diphosphate-sugar epimerase</fullName>
    </submittedName>
</protein>
<reference evidence="3" key="2">
    <citation type="submission" date="2012-01" db="EMBL/GenBank/DDBJ databases">
        <title>Complete sequence of chromosome of Marinitoga piezophila KA3.</title>
        <authorList>
            <person name="Lucas S."/>
            <person name="Han J."/>
            <person name="Lapidus A."/>
            <person name="Cheng J.-F."/>
            <person name="Goodwin L."/>
            <person name="Pitluck S."/>
            <person name="Peters L."/>
            <person name="Mikhailova N."/>
            <person name="Teshima H."/>
            <person name="Detter J.C."/>
            <person name="Han C."/>
            <person name="Tapia R."/>
            <person name="Land M."/>
            <person name="Hauser L."/>
            <person name="Kyrpides N."/>
            <person name="Ivanova N."/>
            <person name="Pagani I."/>
            <person name="Jebbar M."/>
            <person name="Vannier P."/>
            <person name="Oger P."/>
            <person name="Cario A."/>
            <person name="Bartlett D."/>
            <person name="Noll K.M."/>
            <person name="Woyke T."/>
        </authorList>
    </citation>
    <scope>NUCLEOTIDE SEQUENCE [LARGE SCALE GENOMIC DNA]</scope>
    <source>
        <strain evidence="3">DSM 14283 / JCM 11233 / KA3</strain>
    </source>
</reference>
<reference evidence="2 3" key="1">
    <citation type="journal article" date="2012" name="J. Bacteriol.">
        <title>Complete Genome Sequence of the Thermophilic, Piezophilic, Heterotrophic Bacterium Marinitoga piezophila KA3.</title>
        <authorList>
            <person name="Lucas S."/>
            <person name="Han J."/>
            <person name="Lapidus A."/>
            <person name="Cheng J.F."/>
            <person name="Goodwin L.A."/>
            <person name="Pitluck S."/>
            <person name="Peters L."/>
            <person name="Mikhailova N."/>
            <person name="Teshima H."/>
            <person name="Detter J.C."/>
            <person name="Han C."/>
            <person name="Tapia R."/>
            <person name="Land M."/>
            <person name="Hauser L."/>
            <person name="Kyrpides N.C."/>
            <person name="Ivanova N."/>
            <person name="Pagani I."/>
            <person name="Vannier P."/>
            <person name="Oger P."/>
            <person name="Bartlett D.H."/>
            <person name="Noll K.M."/>
            <person name="Woyke T."/>
            <person name="Jebbar M."/>
        </authorList>
    </citation>
    <scope>NUCLEOTIDE SEQUENCE [LARGE SCALE GENOMIC DNA]</scope>
    <source>
        <strain evidence="3">DSM 14283 / JCM 11233 / KA3</strain>
    </source>
</reference>
<dbReference type="PANTHER" id="PTHR48079:SF6">
    <property type="entry name" value="NAD(P)-BINDING DOMAIN-CONTAINING PROTEIN-RELATED"/>
    <property type="match status" value="1"/>
</dbReference>
<dbReference type="PANTHER" id="PTHR48079">
    <property type="entry name" value="PROTEIN YEEZ"/>
    <property type="match status" value="1"/>
</dbReference>
<dbReference type="Gene3D" id="3.40.50.720">
    <property type="entry name" value="NAD(P)-binding Rossmann-like Domain"/>
    <property type="match status" value="1"/>
</dbReference>
<keyword evidence="3" id="KW-1185">Reference proteome</keyword>
<dbReference type="GO" id="GO:0005737">
    <property type="term" value="C:cytoplasm"/>
    <property type="evidence" value="ECO:0007669"/>
    <property type="project" value="TreeGrafter"/>
</dbReference>
<dbReference type="RefSeq" id="WP_014296141.1">
    <property type="nucleotide sequence ID" value="NC_016751.1"/>
</dbReference>
<evidence type="ECO:0000259" key="1">
    <source>
        <dbReference type="Pfam" id="PF01370"/>
    </source>
</evidence>
<dbReference type="eggNOG" id="COG0451">
    <property type="taxonomic scope" value="Bacteria"/>
</dbReference>
<dbReference type="Pfam" id="PF01370">
    <property type="entry name" value="Epimerase"/>
    <property type="match status" value="1"/>
</dbReference>
<sequence>MILITGATGHIGNVLVKKLYETGEKIRIFVLPDEDISIFNNMDMDIVYGDIRNKDDVLKATEGVNKIFHLAAIISILPWKNEKVYSVNIGGVENILNAMKFHNIKDLIYVSSVHAFAEIERGATIDEETPISPKLTTGAYGKSKAIATQKVIEAGEKGEINYKILFPSGVIGPYDYKLSEIGKVIKDFLDGKIRYCVDGVFDFVDVRDVVDGIIAASKLNKKNEKFILSGENISMRRFFKYLNSITEKNEKIKFISPVNSYIISYGSVLHHLFSNKNLIFSPYTVHTLTGYYKFSSEKAKKILHYNPRSIYTSLKDTINWINNYYILKNKVAL</sequence>
<dbReference type="GO" id="GO:0004029">
    <property type="term" value="F:aldehyde dehydrogenase (NAD+) activity"/>
    <property type="evidence" value="ECO:0007669"/>
    <property type="project" value="TreeGrafter"/>
</dbReference>
<dbReference type="InterPro" id="IPR001509">
    <property type="entry name" value="Epimerase_deHydtase"/>
</dbReference>
<dbReference type="InterPro" id="IPR051783">
    <property type="entry name" value="NAD(P)-dependent_oxidoreduct"/>
</dbReference>
<gene>
    <name evidence="2" type="ordered locus">Marpi_0630</name>
</gene>
<proteinExistence type="predicted"/>